<dbReference type="Pfam" id="PF18759">
    <property type="entry name" value="Plavaka"/>
    <property type="match status" value="1"/>
</dbReference>
<dbReference type="EMBL" id="JBANRG010000110">
    <property type="protein sequence ID" value="KAK7435189.1"/>
    <property type="molecule type" value="Genomic_DNA"/>
</dbReference>
<dbReference type="InterPro" id="IPR041078">
    <property type="entry name" value="Plavaka"/>
</dbReference>
<reference evidence="2 3" key="1">
    <citation type="submission" date="2024-01" db="EMBL/GenBank/DDBJ databases">
        <title>A draft genome for the cacao thread blight pathogen Marasmiellus scandens.</title>
        <authorList>
            <person name="Baruah I.K."/>
            <person name="Leung J."/>
            <person name="Bukari Y."/>
            <person name="Amoako-Attah I."/>
            <person name="Meinhardt L.W."/>
            <person name="Bailey B.A."/>
            <person name="Cohen S.P."/>
        </authorList>
    </citation>
    <scope>NUCLEOTIDE SEQUENCE [LARGE SCALE GENOMIC DNA]</scope>
    <source>
        <strain evidence="2 3">GH-19</strain>
    </source>
</reference>
<accession>A0ABR1IMI6</accession>
<organism evidence="2 3">
    <name type="scientific">Marasmiellus scandens</name>
    <dbReference type="NCBI Taxonomy" id="2682957"/>
    <lineage>
        <taxon>Eukaryota</taxon>
        <taxon>Fungi</taxon>
        <taxon>Dikarya</taxon>
        <taxon>Basidiomycota</taxon>
        <taxon>Agaricomycotina</taxon>
        <taxon>Agaricomycetes</taxon>
        <taxon>Agaricomycetidae</taxon>
        <taxon>Agaricales</taxon>
        <taxon>Marasmiineae</taxon>
        <taxon>Omphalotaceae</taxon>
        <taxon>Marasmiellus</taxon>
    </lineage>
</organism>
<evidence type="ECO:0000313" key="3">
    <source>
        <dbReference type="Proteomes" id="UP001498398"/>
    </source>
</evidence>
<proteinExistence type="predicted"/>
<name>A0ABR1IMI6_9AGAR</name>
<feature type="region of interest" description="Disordered" evidence="1">
    <location>
        <begin position="1"/>
        <end position="32"/>
    </location>
</feature>
<feature type="region of interest" description="Disordered" evidence="1">
    <location>
        <begin position="44"/>
        <end position="91"/>
    </location>
</feature>
<keyword evidence="3" id="KW-1185">Reference proteome</keyword>
<dbReference type="Proteomes" id="UP001498398">
    <property type="component" value="Unassembled WGS sequence"/>
</dbReference>
<comment type="caution">
    <text evidence="2">The sequence shown here is derived from an EMBL/GenBank/DDBJ whole genome shotgun (WGS) entry which is preliminary data.</text>
</comment>
<evidence type="ECO:0000313" key="2">
    <source>
        <dbReference type="EMBL" id="KAK7435189.1"/>
    </source>
</evidence>
<protein>
    <submittedName>
        <fullName evidence="2">Uncharacterized protein</fullName>
    </submittedName>
</protein>
<sequence>MKFLLKENNDLPPPVLPPPQLDSRRRRKAPAKYEDFLISSSSALVKKQRLPQQGVVAPPSHPSSPSRQPTPEIIFSRPSSEEPASAPTIFRTTPNNAGVFRVYKYTKPSRDPDAFVTTLDVADAPTFERSTPSQKNNVQDGFGAAKSQSAALPIPDLYGPFDNYATFGLVDWSYRFKTTSKEAMRELKKVLTHDKFKKSDVEKFNIDRDFQRLDNYVNPCTDPNKELPFLSAAADLWIQEPIKIPMPRTGQSWDSEDLAPKLIIQDFWHRRLIEIIKSAFQGPSFFDYHVKGFKQFWKPPGNSPVQRMYSESYTSDRAAEYEREVYSQLPPPPPGEENVETVIVWVMMWSDSTNLAQFGTASLWPIYIFIGNQPKRIRMKRSACAAHHLAYIPSLPDIVRDAYHDEFGVYPNDEVMKFLKREIMQAVWMLLLDDELLDAYIHGLLLVCADAIFRRLYPRFYTHSADYLERILLVCIKFLAECPCPRCTITKSRISLLGTKNDFKVRESKRRKDSPLHQEKIELARQFIFCQGYSVASKAVANLLDEESLTPVRVSGCQ</sequence>
<gene>
    <name evidence="2" type="ORF">VKT23_019759</name>
</gene>
<feature type="compositionally biased region" description="Pro residues" evidence="1">
    <location>
        <begin position="11"/>
        <end position="20"/>
    </location>
</feature>
<evidence type="ECO:0000256" key="1">
    <source>
        <dbReference type="SAM" id="MobiDB-lite"/>
    </source>
</evidence>